<dbReference type="Proteomes" id="UP001060027">
    <property type="component" value="Chromosome"/>
</dbReference>
<evidence type="ECO:0000313" key="1">
    <source>
        <dbReference type="EMBL" id="BDB09314.1"/>
    </source>
</evidence>
<protein>
    <submittedName>
        <fullName evidence="1">Uncharacterized protein</fullName>
    </submittedName>
</protein>
<organism evidence="1 2">
    <name type="scientific">Streptococcus toyakuensis</name>
    <dbReference type="NCBI Taxonomy" id="2819619"/>
    <lineage>
        <taxon>Bacteria</taxon>
        <taxon>Bacillati</taxon>
        <taxon>Bacillota</taxon>
        <taxon>Bacilli</taxon>
        <taxon>Lactobacillales</taxon>
        <taxon>Streptococcaceae</taxon>
        <taxon>Streptococcus</taxon>
        <taxon>Streptococcus mitis group</taxon>
    </lineage>
</organism>
<gene>
    <name evidence="1" type="ORF">STYK_11280</name>
</gene>
<reference evidence="1" key="1">
    <citation type="journal article" date="2022" name="J Glob Antimicrob Resist">
        <title>Identification and characterisation of a novel multidrug-resistant streptococcus, Streptococcus toyakuensis sp. nov., from a blood sample.</title>
        <authorList>
            <person name="Wajima T."/>
            <person name="Hagimoto A."/>
            <person name="Tanaka E."/>
            <person name="Kawamura Y."/>
            <person name="Nakaminami H."/>
        </authorList>
    </citation>
    <scope>NUCLEOTIDE SEQUENCE</scope>
    <source>
        <strain evidence="1">TP1632</strain>
    </source>
</reference>
<evidence type="ECO:0000313" key="2">
    <source>
        <dbReference type="Proteomes" id="UP001060027"/>
    </source>
</evidence>
<sequence>MTHYWYNDRVDTNNNHEVHKLSCKYLPDTIHSTYLGKFDYNFQAMEYARQTEPYKQFDGCYFCMPTEHNG</sequence>
<keyword evidence="2" id="KW-1185">Reference proteome</keyword>
<proteinExistence type="predicted"/>
<accession>A0ABN6KL27</accession>
<name>A0ABN6KL27_9STRE</name>
<dbReference type="EMBL" id="AP024523">
    <property type="protein sequence ID" value="BDB09314.1"/>
    <property type="molecule type" value="Genomic_DNA"/>
</dbReference>